<protein>
    <submittedName>
        <fullName evidence="1">Uncharacterized protein</fullName>
    </submittedName>
</protein>
<sequence>MHDEEFDLSVFKPLANRNSDEVLNKLRKKQLELDNAHELAEIESQHSLDYLFDELDL</sequence>
<reference evidence="1 2" key="1">
    <citation type="submission" date="2015-11" db="EMBL/GenBank/DDBJ databases">
        <authorList>
            <person name="Zhang Y."/>
            <person name="Guo Z."/>
        </authorList>
    </citation>
    <scope>NUCLEOTIDE SEQUENCE [LARGE SCALE GENOMIC DNA]</scope>
    <source>
        <strain evidence="1 2">KCTC 12086</strain>
    </source>
</reference>
<dbReference type="AlphaFoldDB" id="A0A0S2JZT4"/>
<dbReference type="KEGG" id="pphe:PP2015_792"/>
<dbReference type="RefSeq" id="WP_157599066.1">
    <property type="nucleotide sequence ID" value="NZ_CP013187.1"/>
</dbReference>
<accession>A0A0S2JZT4</accession>
<keyword evidence="2" id="KW-1185">Reference proteome</keyword>
<dbReference type="OrthoDB" id="9803631at2"/>
<evidence type="ECO:0000313" key="2">
    <source>
        <dbReference type="Proteomes" id="UP000061457"/>
    </source>
</evidence>
<proteinExistence type="predicted"/>
<gene>
    <name evidence="1" type="ORF">PP2015_792</name>
</gene>
<dbReference type="Proteomes" id="UP000061457">
    <property type="component" value="Chromosome I"/>
</dbReference>
<organism evidence="1 2">
    <name type="scientific">Pseudoalteromonas phenolica</name>
    <dbReference type="NCBI Taxonomy" id="161398"/>
    <lineage>
        <taxon>Bacteria</taxon>
        <taxon>Pseudomonadati</taxon>
        <taxon>Pseudomonadota</taxon>
        <taxon>Gammaproteobacteria</taxon>
        <taxon>Alteromonadales</taxon>
        <taxon>Pseudoalteromonadaceae</taxon>
        <taxon>Pseudoalteromonas</taxon>
    </lineage>
</organism>
<dbReference type="EMBL" id="CP013187">
    <property type="protein sequence ID" value="ALO41311.1"/>
    <property type="molecule type" value="Genomic_DNA"/>
</dbReference>
<evidence type="ECO:0000313" key="1">
    <source>
        <dbReference type="EMBL" id="ALO41311.1"/>
    </source>
</evidence>
<name>A0A0S2JZT4_9GAMM</name>
<dbReference type="PATRIC" id="fig|161398.10.peg.805"/>